<gene>
    <name evidence="1" type="ORF">LR394_05610</name>
</gene>
<dbReference type="InterPro" id="IPR004401">
    <property type="entry name" value="YbaB/EbfC"/>
</dbReference>
<organism evidence="1 2">
    <name type="scientific">Kineosporia babensis</name>
    <dbReference type="NCBI Taxonomy" id="499548"/>
    <lineage>
        <taxon>Bacteria</taxon>
        <taxon>Bacillati</taxon>
        <taxon>Actinomycetota</taxon>
        <taxon>Actinomycetes</taxon>
        <taxon>Kineosporiales</taxon>
        <taxon>Kineosporiaceae</taxon>
        <taxon>Kineosporia</taxon>
    </lineage>
</organism>
<dbReference type="Pfam" id="PF02575">
    <property type="entry name" value="YbaB_DNA_bd"/>
    <property type="match status" value="1"/>
</dbReference>
<dbReference type="Gene3D" id="3.30.1310.10">
    <property type="entry name" value="Nucleoid-associated protein YbaB-like domain"/>
    <property type="match status" value="1"/>
</dbReference>
<keyword evidence="2" id="KW-1185">Reference proteome</keyword>
<name>A0A9X1SXP8_9ACTN</name>
<protein>
    <submittedName>
        <fullName evidence="1">YbaB/EbfC family nucleoid-associated protein</fullName>
    </submittedName>
</protein>
<comment type="caution">
    <text evidence="1">The sequence shown here is derived from an EMBL/GenBank/DDBJ whole genome shotgun (WGS) entry which is preliminary data.</text>
</comment>
<accession>A0A9X1SXP8</accession>
<dbReference type="EMBL" id="JAJOMB010000002">
    <property type="protein sequence ID" value="MCD5310363.1"/>
    <property type="molecule type" value="Genomic_DNA"/>
</dbReference>
<evidence type="ECO:0000313" key="2">
    <source>
        <dbReference type="Proteomes" id="UP001138997"/>
    </source>
</evidence>
<dbReference type="InterPro" id="IPR036894">
    <property type="entry name" value="YbaB-like_sf"/>
</dbReference>
<dbReference type="RefSeq" id="WP_231439287.1">
    <property type="nucleotide sequence ID" value="NZ_JAJOMB010000002.1"/>
</dbReference>
<dbReference type="GO" id="GO:0003677">
    <property type="term" value="F:DNA binding"/>
    <property type="evidence" value="ECO:0007669"/>
    <property type="project" value="InterPro"/>
</dbReference>
<dbReference type="Proteomes" id="UP001138997">
    <property type="component" value="Unassembled WGS sequence"/>
</dbReference>
<proteinExistence type="predicted"/>
<sequence length="139" mass="15233">MGSIPDPWAYNLEDELEQMRELVERIQSQGSATQYSETSRRKILTVTANGRGELVDLAFRGTAYRSLPPAELSHLILETAEKARARGRQAAMDQIAQIAPDAAISPDLFDPKAGFEEFVRAMSEAFDAPATESESKGSS</sequence>
<dbReference type="SUPFAM" id="SSF82607">
    <property type="entry name" value="YbaB-like"/>
    <property type="match status" value="1"/>
</dbReference>
<evidence type="ECO:0000313" key="1">
    <source>
        <dbReference type="EMBL" id="MCD5310363.1"/>
    </source>
</evidence>
<reference evidence="1" key="1">
    <citation type="submission" date="2021-11" db="EMBL/GenBank/DDBJ databases">
        <title>Streptomyces corallinus and Kineosporia corallina sp. nov., two new coral-derived marine actinobacteria.</title>
        <authorList>
            <person name="Buangrab K."/>
            <person name="Sutthacheep M."/>
            <person name="Yeemin T."/>
            <person name="Harunari E."/>
            <person name="Igarashi Y."/>
            <person name="Sripreechasak P."/>
            <person name="Kanchanasin P."/>
            <person name="Tanasupawat S."/>
            <person name="Phongsopitanun W."/>
        </authorList>
    </citation>
    <scope>NUCLEOTIDE SEQUENCE</scope>
    <source>
        <strain evidence="1">JCM 31032</strain>
    </source>
</reference>
<dbReference type="AlphaFoldDB" id="A0A9X1SXP8"/>